<organism evidence="2 3">
    <name type="scientific">Parabacteroides faecalis</name>
    <dbReference type="NCBI Taxonomy" id="2924040"/>
    <lineage>
        <taxon>Bacteria</taxon>
        <taxon>Pseudomonadati</taxon>
        <taxon>Bacteroidota</taxon>
        <taxon>Bacteroidia</taxon>
        <taxon>Bacteroidales</taxon>
        <taxon>Tannerellaceae</taxon>
        <taxon>Parabacteroides</taxon>
    </lineage>
</organism>
<dbReference type="Proteomes" id="UP001165444">
    <property type="component" value="Unassembled WGS sequence"/>
</dbReference>
<protein>
    <recommendedName>
        <fullName evidence="4">Ubiquitin carboxyl-hydrolase</fullName>
    </recommendedName>
</protein>
<keyword evidence="3" id="KW-1185">Reference proteome</keyword>
<evidence type="ECO:0008006" key="4">
    <source>
        <dbReference type="Google" id="ProtNLM"/>
    </source>
</evidence>
<keyword evidence="1" id="KW-0472">Membrane</keyword>
<evidence type="ECO:0000256" key="1">
    <source>
        <dbReference type="SAM" id="Phobius"/>
    </source>
</evidence>
<gene>
    <name evidence="2" type="ORF">MUN53_10415</name>
</gene>
<comment type="caution">
    <text evidence="2">The sequence shown here is derived from an EMBL/GenBank/DDBJ whole genome shotgun (WGS) entry which is preliminary data.</text>
</comment>
<feature type="transmembrane region" description="Helical" evidence="1">
    <location>
        <begin position="83"/>
        <end position="100"/>
    </location>
</feature>
<name>A0ABT0C2B0_9BACT</name>
<reference evidence="2 3" key="1">
    <citation type="submission" date="2022-03" db="EMBL/GenBank/DDBJ databases">
        <title>Parabacteroides sp. nov. isolated from swine feces.</title>
        <authorList>
            <person name="Bak J.E."/>
        </authorList>
    </citation>
    <scope>NUCLEOTIDE SEQUENCE [LARGE SCALE GENOMIC DNA]</scope>
    <source>
        <strain evidence="2 3">AGMB00274</strain>
    </source>
</reference>
<dbReference type="RefSeq" id="WP_243325364.1">
    <property type="nucleotide sequence ID" value="NZ_JAKZMM010000024.1"/>
</dbReference>
<evidence type="ECO:0000313" key="2">
    <source>
        <dbReference type="EMBL" id="MCJ2381020.1"/>
    </source>
</evidence>
<dbReference type="EMBL" id="JAKZMM010000024">
    <property type="protein sequence ID" value="MCJ2381020.1"/>
    <property type="molecule type" value="Genomic_DNA"/>
</dbReference>
<sequence>MALFSFYNVRKPRQFEHKPIYWDPHKEEMDERVRRIKREIGMEEESLEDYKPQIKGTFIEGTTHLKRSRNRGDNSRSREYKNVKLIVALAILAAIFWYFYLR</sequence>
<accession>A0ABT0C2B0</accession>
<keyword evidence="1" id="KW-0812">Transmembrane</keyword>
<proteinExistence type="predicted"/>
<keyword evidence="1" id="KW-1133">Transmembrane helix</keyword>
<evidence type="ECO:0000313" key="3">
    <source>
        <dbReference type="Proteomes" id="UP001165444"/>
    </source>
</evidence>